<dbReference type="InterPro" id="IPR050583">
    <property type="entry name" value="Mycobacterial_A85_antigen"/>
</dbReference>
<keyword evidence="3" id="KW-1185">Reference proteome</keyword>
<dbReference type="InterPro" id="IPR000801">
    <property type="entry name" value="Esterase-like"/>
</dbReference>
<dbReference type="PANTHER" id="PTHR48098">
    <property type="entry name" value="ENTEROCHELIN ESTERASE-RELATED"/>
    <property type="match status" value="1"/>
</dbReference>
<dbReference type="RefSeq" id="WP_132128045.1">
    <property type="nucleotide sequence ID" value="NZ_CP042432.1"/>
</dbReference>
<dbReference type="GO" id="GO:0016747">
    <property type="term" value="F:acyltransferase activity, transferring groups other than amino-acyl groups"/>
    <property type="evidence" value="ECO:0007669"/>
    <property type="project" value="TreeGrafter"/>
</dbReference>
<dbReference type="Proteomes" id="UP000295807">
    <property type="component" value="Unassembled WGS sequence"/>
</dbReference>
<dbReference type="Gene3D" id="3.40.50.1820">
    <property type="entry name" value="alpha/beta hydrolase"/>
    <property type="match status" value="1"/>
</dbReference>
<reference evidence="2 3" key="1">
    <citation type="submission" date="2019-03" db="EMBL/GenBank/DDBJ databases">
        <title>Genomic Encyclopedia of Type Strains, Phase IV (KMG-IV): sequencing the most valuable type-strain genomes for metagenomic binning, comparative biology and taxonomic classification.</title>
        <authorList>
            <person name="Goeker M."/>
        </authorList>
    </citation>
    <scope>NUCLEOTIDE SEQUENCE [LARGE SCALE GENOMIC DNA]</scope>
    <source>
        <strain evidence="2 3">DSM 21100</strain>
    </source>
</reference>
<dbReference type="OrthoDB" id="9803578at2"/>
<protein>
    <submittedName>
        <fullName evidence="2">S-formylglutathione hydrolase FrmB</fullName>
    </submittedName>
</protein>
<gene>
    <name evidence="2" type="ORF">EDD80_102124</name>
</gene>
<comment type="caution">
    <text evidence="2">The sequence shown here is derived from an EMBL/GenBank/DDBJ whole genome shotgun (WGS) entry which is preliminary data.</text>
</comment>
<feature type="chain" id="PRO_5020255912" evidence="1">
    <location>
        <begin position="21"/>
        <end position="273"/>
    </location>
</feature>
<dbReference type="Pfam" id="PF00756">
    <property type="entry name" value="Esterase"/>
    <property type="match status" value="1"/>
</dbReference>
<proteinExistence type="predicted"/>
<evidence type="ECO:0000313" key="2">
    <source>
        <dbReference type="EMBL" id="TCS88933.1"/>
    </source>
</evidence>
<keyword evidence="1" id="KW-0732">Signal</keyword>
<dbReference type="EMBL" id="SMAD01000002">
    <property type="protein sequence ID" value="TCS88933.1"/>
    <property type="molecule type" value="Genomic_DNA"/>
</dbReference>
<keyword evidence="2" id="KW-0378">Hydrolase</keyword>
<evidence type="ECO:0000256" key="1">
    <source>
        <dbReference type="SAM" id="SignalP"/>
    </source>
</evidence>
<feature type="signal peptide" evidence="1">
    <location>
        <begin position="1"/>
        <end position="20"/>
    </location>
</feature>
<evidence type="ECO:0000313" key="3">
    <source>
        <dbReference type="Proteomes" id="UP000295807"/>
    </source>
</evidence>
<name>A0A4V2UU35_9SPHI</name>
<dbReference type="AlphaFoldDB" id="A0A4V2UU35"/>
<dbReference type="GO" id="GO:0016787">
    <property type="term" value="F:hydrolase activity"/>
    <property type="evidence" value="ECO:0007669"/>
    <property type="project" value="UniProtKB-KW"/>
</dbReference>
<organism evidence="2 3">
    <name type="scientific">Anseongella ginsenosidimutans</name>
    <dbReference type="NCBI Taxonomy" id="496056"/>
    <lineage>
        <taxon>Bacteria</taxon>
        <taxon>Pseudomonadati</taxon>
        <taxon>Bacteroidota</taxon>
        <taxon>Sphingobacteriia</taxon>
        <taxon>Sphingobacteriales</taxon>
        <taxon>Sphingobacteriaceae</taxon>
        <taxon>Anseongella</taxon>
    </lineage>
</organism>
<accession>A0A4V2UU35</accession>
<dbReference type="SUPFAM" id="SSF53474">
    <property type="entry name" value="alpha/beta-Hydrolases"/>
    <property type="match status" value="1"/>
</dbReference>
<dbReference type="PANTHER" id="PTHR48098:SF1">
    <property type="entry name" value="DIACYLGLYCEROL ACYLTRANSFERASE_MYCOLYLTRANSFERASE AG85A"/>
    <property type="match status" value="1"/>
</dbReference>
<sequence>MRSALLQLFLLAWLSTAVTAASVDTVETYSNSMKKVIKAVVITPDSYNDTEEVPVLYLLHGYSGNYADWVKRDSKLTDYADQYNILIVCPDGGYGSWYLDSPADESFRYETYVSRELIKWVDGKYNTIESPAGRAVTGLSMGGHGALYLAFRHQDVFGAAGSMSGGVDIRPFPENWELSKRLGDYARFPERWNENTVVNLLHMLKPGSLALIIDCGTDDFFYDVNLKLHKDLEYRNIPHDFISRPGSHNWDYWRNAIKYQLVFFHDFFQKGIE</sequence>
<dbReference type="InterPro" id="IPR029058">
    <property type="entry name" value="AB_hydrolase_fold"/>
</dbReference>